<gene>
    <name evidence="2" type="ORF">GEU84_019530</name>
</gene>
<reference evidence="2" key="1">
    <citation type="submission" date="2020-05" db="EMBL/GenBank/DDBJ databases">
        <title>Fertoebacter nigrum gen. nov., sp. nov., a new member of the family Rhodobacteraceae.</title>
        <authorList>
            <person name="Szuroczki S."/>
            <person name="Abbaszade G."/>
            <person name="Buni D."/>
            <person name="Schumann P."/>
            <person name="Toth E."/>
        </authorList>
    </citation>
    <scope>NUCLEOTIDE SEQUENCE</scope>
    <source>
        <strain evidence="2">RG-N-1a</strain>
    </source>
</reference>
<sequence length="116" mass="11787">MLIGIPLVMAGIGGLLLMLSHVPVKVAVLLVLWGVFATAAPVGWGTWLAHTMGSDAEAGGGLQVAVIQLAIMTGAAVGGLVFDAFGWQVSFGIASLLLLGASLTAHLTWKDHGEAN</sequence>
<keyword evidence="1" id="KW-1133">Transmembrane helix</keyword>
<comment type="caution">
    <text evidence="2">The sequence shown here is derived from an EMBL/GenBank/DDBJ whole genome shotgun (WGS) entry which is preliminary data.</text>
</comment>
<dbReference type="EMBL" id="WHUT02000017">
    <property type="protein sequence ID" value="NUB46589.1"/>
    <property type="molecule type" value="Genomic_DNA"/>
</dbReference>
<accession>A0A8X8H552</accession>
<keyword evidence="1" id="KW-0812">Transmembrane</keyword>
<evidence type="ECO:0000256" key="1">
    <source>
        <dbReference type="SAM" id="Phobius"/>
    </source>
</evidence>
<dbReference type="AlphaFoldDB" id="A0A8X8H552"/>
<dbReference type="InterPro" id="IPR036259">
    <property type="entry name" value="MFS_trans_sf"/>
</dbReference>
<feature type="transmembrane region" description="Helical" evidence="1">
    <location>
        <begin position="88"/>
        <end position="109"/>
    </location>
</feature>
<evidence type="ECO:0000313" key="2">
    <source>
        <dbReference type="EMBL" id="NUB46589.1"/>
    </source>
</evidence>
<evidence type="ECO:0000313" key="3">
    <source>
        <dbReference type="Proteomes" id="UP000484076"/>
    </source>
</evidence>
<proteinExistence type="predicted"/>
<keyword evidence="1" id="KW-0472">Membrane</keyword>
<feature type="transmembrane region" description="Helical" evidence="1">
    <location>
        <begin position="61"/>
        <end position="82"/>
    </location>
</feature>
<protein>
    <submittedName>
        <fullName evidence="2">MFS transporter</fullName>
    </submittedName>
</protein>
<feature type="transmembrane region" description="Helical" evidence="1">
    <location>
        <begin position="30"/>
        <end position="49"/>
    </location>
</feature>
<dbReference type="SUPFAM" id="SSF103473">
    <property type="entry name" value="MFS general substrate transporter"/>
    <property type="match status" value="1"/>
</dbReference>
<organism evidence="2 3">
    <name type="scientific">Fertoeibacter niger</name>
    <dbReference type="NCBI Taxonomy" id="2656921"/>
    <lineage>
        <taxon>Bacteria</taxon>
        <taxon>Pseudomonadati</taxon>
        <taxon>Pseudomonadota</taxon>
        <taxon>Alphaproteobacteria</taxon>
        <taxon>Rhodobacterales</taxon>
        <taxon>Paracoccaceae</taxon>
        <taxon>Fertoeibacter</taxon>
    </lineage>
</organism>
<keyword evidence="3" id="KW-1185">Reference proteome</keyword>
<dbReference type="RefSeq" id="WP_152828630.1">
    <property type="nucleotide sequence ID" value="NZ_WHUT02000017.1"/>
</dbReference>
<name>A0A8X8H552_9RHOB</name>
<feature type="transmembrane region" description="Helical" evidence="1">
    <location>
        <begin position="7"/>
        <end position="24"/>
    </location>
</feature>
<dbReference type="Proteomes" id="UP000484076">
    <property type="component" value="Unassembled WGS sequence"/>
</dbReference>